<sequence>MAVALEAAQCQGHHALRDALERSFKLAVAARAGRQFGKRHHRPLLAKPIEDHAQAAILMIGRSARREVRNANIRVRVEQNSAFLCGAPNTLSLAAKHTKKEVP</sequence>
<reference evidence="1" key="2">
    <citation type="submission" date="2020-09" db="EMBL/GenBank/DDBJ databases">
        <authorList>
            <person name="Sun Q."/>
            <person name="Kim S."/>
        </authorList>
    </citation>
    <scope>NUCLEOTIDE SEQUENCE</scope>
    <source>
        <strain evidence="1">KCTC 42249</strain>
    </source>
</reference>
<name>A0A8J3GKR8_9HYPH</name>
<comment type="caution">
    <text evidence="1">The sequence shown here is derived from an EMBL/GenBank/DDBJ whole genome shotgun (WGS) entry which is preliminary data.</text>
</comment>
<gene>
    <name evidence="1" type="ORF">GCM10016234_22880</name>
</gene>
<organism evidence="1 2">
    <name type="scientific">Tianweitania populi</name>
    <dbReference type="NCBI Taxonomy" id="1607949"/>
    <lineage>
        <taxon>Bacteria</taxon>
        <taxon>Pseudomonadati</taxon>
        <taxon>Pseudomonadota</taxon>
        <taxon>Alphaproteobacteria</taxon>
        <taxon>Hyphomicrobiales</taxon>
        <taxon>Phyllobacteriaceae</taxon>
        <taxon>Tianweitania</taxon>
    </lineage>
</organism>
<dbReference type="EMBL" id="BMZQ01000002">
    <property type="protein sequence ID" value="GHD15668.1"/>
    <property type="molecule type" value="Genomic_DNA"/>
</dbReference>
<proteinExistence type="predicted"/>
<accession>A0A8J3GKR8</accession>
<evidence type="ECO:0000313" key="2">
    <source>
        <dbReference type="Proteomes" id="UP000630142"/>
    </source>
</evidence>
<evidence type="ECO:0000313" key="1">
    <source>
        <dbReference type="EMBL" id="GHD15668.1"/>
    </source>
</evidence>
<keyword evidence="2" id="KW-1185">Reference proteome</keyword>
<dbReference type="AlphaFoldDB" id="A0A8J3GKR8"/>
<dbReference type="Proteomes" id="UP000630142">
    <property type="component" value="Unassembled WGS sequence"/>
</dbReference>
<reference evidence="1" key="1">
    <citation type="journal article" date="2014" name="Int. J. Syst. Evol. Microbiol.">
        <title>Complete genome sequence of Corynebacterium casei LMG S-19264T (=DSM 44701T), isolated from a smear-ripened cheese.</title>
        <authorList>
            <consortium name="US DOE Joint Genome Institute (JGI-PGF)"/>
            <person name="Walter F."/>
            <person name="Albersmeier A."/>
            <person name="Kalinowski J."/>
            <person name="Ruckert C."/>
        </authorList>
    </citation>
    <scope>NUCLEOTIDE SEQUENCE</scope>
    <source>
        <strain evidence="1">KCTC 42249</strain>
    </source>
</reference>
<protein>
    <submittedName>
        <fullName evidence="1">Uncharacterized protein</fullName>
    </submittedName>
</protein>